<gene>
    <name evidence="2" type="ORF">Forpe1208_v003388</name>
</gene>
<dbReference type="AlphaFoldDB" id="A0A8J5PEX5"/>
<dbReference type="PANTHER" id="PTHR38166:SF1">
    <property type="entry name" value="C2H2-TYPE DOMAIN-CONTAINING PROTEIN"/>
    <property type="match status" value="1"/>
</dbReference>
<protein>
    <submittedName>
        <fullName evidence="2">Uncharacterized protein</fullName>
    </submittedName>
</protein>
<feature type="compositionally biased region" description="Basic and acidic residues" evidence="1">
    <location>
        <begin position="65"/>
        <end position="80"/>
    </location>
</feature>
<reference evidence="2" key="1">
    <citation type="submission" date="2021-04" db="EMBL/GenBank/DDBJ databases">
        <title>First draft genome resource for Brassicaceae pathogens Fusarium oxysporum f. sp. raphani and Fusarium oxysporum f. sp. rapae.</title>
        <authorList>
            <person name="Asai S."/>
        </authorList>
    </citation>
    <scope>NUCLEOTIDE SEQUENCE</scope>
    <source>
        <strain evidence="2">Tf1208</strain>
    </source>
</reference>
<feature type="region of interest" description="Disordered" evidence="1">
    <location>
        <begin position="36"/>
        <end position="99"/>
    </location>
</feature>
<dbReference type="Proteomes" id="UP000694050">
    <property type="component" value="Unassembled WGS sequence"/>
</dbReference>
<evidence type="ECO:0000313" key="2">
    <source>
        <dbReference type="EMBL" id="KAG7418962.1"/>
    </source>
</evidence>
<feature type="region of interest" description="Disordered" evidence="1">
    <location>
        <begin position="249"/>
        <end position="272"/>
    </location>
</feature>
<organism evidence="2 3">
    <name type="scientific">Fusarium oxysporum f. sp. rapae</name>
    <dbReference type="NCBI Taxonomy" id="485398"/>
    <lineage>
        <taxon>Eukaryota</taxon>
        <taxon>Fungi</taxon>
        <taxon>Dikarya</taxon>
        <taxon>Ascomycota</taxon>
        <taxon>Pezizomycotina</taxon>
        <taxon>Sordariomycetes</taxon>
        <taxon>Hypocreomycetidae</taxon>
        <taxon>Hypocreales</taxon>
        <taxon>Nectriaceae</taxon>
        <taxon>Fusarium</taxon>
        <taxon>Fusarium oxysporum species complex</taxon>
    </lineage>
</organism>
<name>A0A8J5PEX5_FUSOX</name>
<proteinExistence type="predicted"/>
<sequence>MYCNAEKAPKHTHLYPEPANTGGYYGLFSNDIESRQKKPRADCLNGSQNDSDTAERVSGDQPQDGPRKDCGSKRNYKAFESEAESASDEKRSVTKYPRKYREPQKELACPFFKHSPKEYKDLKTCRTTSWSSLARVKEHIKRCHSPALSKDQLDQLKQRGKYSRTDEEQWKELYSTLFPCAKSVPSPWPSTPSSKLSHFEGHLRREMASLLARELAADSVFESNTLRQRIPQIVQKCLDSAIQSYQHPQLNEAESKSDTLSPEGNEVDLISSSNPCLQSPTDLYGLGQNDMLLLDDIDPSWLDFSKER</sequence>
<evidence type="ECO:0000256" key="1">
    <source>
        <dbReference type="SAM" id="MobiDB-lite"/>
    </source>
</evidence>
<comment type="caution">
    <text evidence="2">The sequence shown here is derived from an EMBL/GenBank/DDBJ whole genome shotgun (WGS) entry which is preliminary data.</text>
</comment>
<accession>A0A8J5PEX5</accession>
<feature type="region of interest" description="Disordered" evidence="1">
    <location>
        <begin position="1"/>
        <end position="23"/>
    </location>
</feature>
<dbReference type="EMBL" id="JAELUQ010000002">
    <property type="protein sequence ID" value="KAG7418962.1"/>
    <property type="molecule type" value="Genomic_DNA"/>
</dbReference>
<dbReference type="PANTHER" id="PTHR38166">
    <property type="entry name" value="C2H2-TYPE DOMAIN-CONTAINING PROTEIN-RELATED"/>
    <property type="match status" value="1"/>
</dbReference>
<evidence type="ECO:0000313" key="3">
    <source>
        <dbReference type="Proteomes" id="UP000694050"/>
    </source>
</evidence>